<feature type="disulfide bond" evidence="8">
    <location>
        <begin position="372"/>
        <end position="391"/>
    </location>
</feature>
<evidence type="ECO:0000256" key="7">
    <source>
        <dbReference type="PIRSR" id="PIRSR601548-3"/>
    </source>
</evidence>
<feature type="binding site" evidence="9">
    <location>
        <position position="407"/>
    </location>
    <ligand>
        <name>Zn(2+)</name>
        <dbReference type="ChEBI" id="CHEBI:29105"/>
        <label>2</label>
        <note>catalytic</note>
    </ligand>
</feature>
<keyword evidence="7 12" id="KW-0862">Zinc</keyword>
<dbReference type="CDD" id="cd06461">
    <property type="entry name" value="M2_ACE"/>
    <property type="match status" value="1"/>
</dbReference>
<keyword evidence="7 12" id="KW-0479">Metal-binding</keyword>
<keyword evidence="12" id="KW-0482">Metalloprotease</keyword>
<evidence type="ECO:0000256" key="6">
    <source>
        <dbReference type="PIRSR" id="PIRSR601548-2"/>
    </source>
</evidence>
<feature type="disulfide bond" evidence="8">
    <location>
        <begin position="629"/>
        <end position="652"/>
    </location>
</feature>
<dbReference type="PANTHER" id="PTHR10514">
    <property type="entry name" value="ANGIOTENSIN-CONVERTING ENZYME"/>
    <property type="match status" value="1"/>
</dbReference>
<keyword evidence="16" id="KW-1185">Reference proteome</keyword>
<evidence type="ECO:0000256" key="11">
    <source>
        <dbReference type="PROSITE-ProRule" id="PRU01355"/>
    </source>
</evidence>
<evidence type="ECO:0000313" key="15">
    <source>
        <dbReference type="EMBL" id="CAH0599781.1"/>
    </source>
</evidence>
<name>A0A9P0BY08_CHRIL</name>
<protein>
    <recommendedName>
        <fullName evidence="12">Angiotensin-converting enzyme</fullName>
        <ecNumber evidence="12">3.4.-.-</ecNumber>
    </recommendedName>
</protein>
<keyword evidence="4 5" id="KW-0325">Glycoprotein</keyword>
<feature type="compositionally biased region" description="Polar residues" evidence="13">
    <location>
        <begin position="481"/>
        <end position="493"/>
    </location>
</feature>
<keyword evidence="3 8" id="KW-1015">Disulfide bond</keyword>
<feature type="binding site" evidence="9">
    <location>
        <position position="430"/>
    </location>
    <ligand>
        <name>Zn(2+)</name>
        <dbReference type="ChEBI" id="CHEBI:29105"/>
        <label>2</label>
        <note>catalytic</note>
    </ligand>
</feature>
<comment type="similarity">
    <text evidence="1 11 12">Belongs to the peptidase M2 family.</text>
</comment>
<feature type="active site" description="Proton acceptor 2" evidence="10">
    <location>
        <position position="404"/>
    </location>
</feature>
<dbReference type="OrthoDB" id="10029630at2759"/>
<keyword evidence="12" id="KW-0645">Protease</keyword>
<feature type="chain" id="PRO_5040381464" description="Angiotensin-converting enzyme" evidence="14">
    <location>
        <begin position="19"/>
        <end position="718"/>
    </location>
</feature>
<dbReference type="EC" id="3.4.-.-" evidence="12"/>
<comment type="cofactor">
    <cofactor evidence="12">
        <name>Zn(2+)</name>
        <dbReference type="ChEBI" id="CHEBI:29105"/>
    </cofactor>
    <text evidence="12">Binds 2 Zn(2+) ions per subunit.</text>
</comment>
<evidence type="ECO:0000256" key="12">
    <source>
        <dbReference type="RuleBase" id="RU361144"/>
    </source>
</evidence>
<comment type="caution">
    <text evidence="11">Lacks conserved residue(s) required for the propagation of feature annotation.</text>
</comment>
<dbReference type="PANTHER" id="PTHR10514:SF27">
    <property type="entry name" value="ANGIOTENSIN-CONVERTING ENZYME"/>
    <property type="match status" value="1"/>
</dbReference>
<evidence type="ECO:0000256" key="3">
    <source>
        <dbReference type="ARBA" id="ARBA00023157"/>
    </source>
</evidence>
<dbReference type="InterPro" id="IPR001548">
    <property type="entry name" value="Peptidase_M2"/>
</dbReference>
<evidence type="ECO:0000313" key="16">
    <source>
        <dbReference type="Proteomes" id="UP001154114"/>
    </source>
</evidence>
<keyword evidence="2 14" id="KW-0732">Signal</keyword>
<evidence type="ECO:0000256" key="13">
    <source>
        <dbReference type="SAM" id="MobiDB-lite"/>
    </source>
</evidence>
<evidence type="ECO:0000256" key="1">
    <source>
        <dbReference type="ARBA" id="ARBA00008139"/>
    </source>
</evidence>
<dbReference type="PRINTS" id="PR00791">
    <property type="entry name" value="PEPDIPTASEA"/>
</dbReference>
<dbReference type="Proteomes" id="UP001154114">
    <property type="component" value="Chromosome 29"/>
</dbReference>
<dbReference type="GO" id="GO:0004180">
    <property type="term" value="F:carboxypeptidase activity"/>
    <property type="evidence" value="ECO:0007669"/>
    <property type="project" value="UniProtKB-KW"/>
</dbReference>
<dbReference type="GO" id="GO:0016020">
    <property type="term" value="C:membrane"/>
    <property type="evidence" value="ECO:0007669"/>
    <property type="project" value="InterPro"/>
</dbReference>
<evidence type="ECO:0000256" key="10">
    <source>
        <dbReference type="PIRSR" id="PIRSR601548-9"/>
    </source>
</evidence>
<proteinExistence type="inferred from homology"/>
<evidence type="ECO:0000256" key="8">
    <source>
        <dbReference type="PIRSR" id="PIRSR601548-4"/>
    </source>
</evidence>
<feature type="signal peptide" evidence="14">
    <location>
        <begin position="1"/>
        <end position="18"/>
    </location>
</feature>
<dbReference type="EMBL" id="LR824032">
    <property type="protein sequence ID" value="CAH0599781.1"/>
    <property type="molecule type" value="Genomic_DNA"/>
</dbReference>
<feature type="glycosylation site" description="N-linked (GlcNAc...) asparagine; partial" evidence="5">
    <location>
        <position position="185"/>
    </location>
</feature>
<dbReference type="PROSITE" id="PS52011">
    <property type="entry name" value="PEPTIDASE_M2"/>
    <property type="match status" value="1"/>
</dbReference>
<evidence type="ECO:0000256" key="2">
    <source>
        <dbReference type="ARBA" id="ARBA00022729"/>
    </source>
</evidence>
<keyword evidence="12" id="KW-0378">Hydrolase</keyword>
<dbReference type="GO" id="GO:0006508">
    <property type="term" value="P:proteolysis"/>
    <property type="evidence" value="ECO:0007669"/>
    <property type="project" value="UniProtKB-KW"/>
</dbReference>
<reference evidence="15" key="1">
    <citation type="submission" date="2021-12" db="EMBL/GenBank/DDBJ databases">
        <authorList>
            <person name="King R."/>
        </authorList>
    </citation>
    <scope>NUCLEOTIDE SEQUENCE</scope>
</reference>
<feature type="binding site" evidence="9">
    <location>
        <position position="403"/>
    </location>
    <ligand>
        <name>Zn(2+)</name>
        <dbReference type="ChEBI" id="CHEBI:29105"/>
        <label>2</label>
        <note>catalytic</note>
    </ligand>
</feature>
<dbReference type="AlphaFoldDB" id="A0A9P0BY08"/>
<feature type="binding site" evidence="7">
    <location>
        <position position="430"/>
    </location>
    <ligand>
        <name>Zn(2+)</name>
        <dbReference type="ChEBI" id="CHEBI:29105"/>
        <label>1</label>
        <note>catalytic</note>
    </ligand>
</feature>
<evidence type="ECO:0000256" key="5">
    <source>
        <dbReference type="PIRSR" id="PIRSR601548-10"/>
    </source>
</evidence>
<keyword evidence="12" id="KW-0121">Carboxypeptidase</keyword>
<evidence type="ECO:0000256" key="9">
    <source>
        <dbReference type="PIRSR" id="PIRSR601548-8"/>
    </source>
</evidence>
<dbReference type="GO" id="GO:0008241">
    <property type="term" value="F:peptidyl-dipeptidase activity"/>
    <property type="evidence" value="ECO:0007669"/>
    <property type="project" value="InterPro"/>
</dbReference>
<dbReference type="SUPFAM" id="SSF55486">
    <property type="entry name" value="Metalloproteases ('zincins'), catalytic domain"/>
    <property type="match status" value="2"/>
</dbReference>
<feature type="region of interest" description="Disordered" evidence="13">
    <location>
        <begin position="481"/>
        <end position="518"/>
    </location>
</feature>
<dbReference type="GO" id="GO:0008237">
    <property type="term" value="F:metallopeptidase activity"/>
    <property type="evidence" value="ECO:0007669"/>
    <property type="project" value="UniProtKB-KW"/>
</dbReference>
<feature type="binding site" evidence="7">
    <location>
        <position position="403"/>
    </location>
    <ligand>
        <name>Zn(2+)</name>
        <dbReference type="ChEBI" id="CHEBI:29105"/>
        <label>1</label>
        <note>catalytic</note>
    </ligand>
</feature>
<sequence>MEAIKILLFILLIDSSQSKSIAIEDYVKKLNKDYAYFRSTIAEMSWNSTVNSSLAIDNNMMLADLGKLEKIACNYLTMLFGENCFEDLMRQTYLFCRGPKYDIKELRTASRLFREIETEFTSSEMCIPTEQHTPKDNLTQVVSDIYYFLSKLRHATDKAIVKDNYYVYSARFAIYKTAEFKASENYICLKGYEDFQKIMKFTKDRVVLKWVWIAWREIMGSLKSSVVMLNNVLNLAAKQSGYKDHGSVWREELEMPDIRIKVKELLAKIKPLYSLIHGVLRYHLREVYGGFVPEKGPIPAHLLGSLWGNDWSVWLKRFAPHIAKKIKKKNWTTQHKLILAQDMYYSMGLHGMSEKFWKNSIFERGNNTNMDCFGSAVDMYKNNNDFRILYCTGGEDDFHVLHHEMGHIEYFMYYADQPTIYRSGNSAFHESIGEAVYLGVQTPQHLNRIGLIDDRSLFATDGKPMTDTELYKHAWDDFSTGTEENTKATTDISHTTDDVDTDNVTTTNNDNNEETDDEFDETVKSTMFKDESLSIDMIILLQRAFKRLPAMTLALVLDEFRWRYFEDGYKFTNFEFWKLVKDLQGIEPPMTRDEEGFDPLAYYYVAHNIPTIRYFLSEFIQHQLFEKMCIASIHGSPLVSEKVLNKIKMTRCDVYGSKTAGNVLIQFMTPGNSKHWRQLLKASTGLEEVTADSFLRYYDPLIKFLWEYVEKHKIPIGW</sequence>
<accession>A0A9P0BY08</accession>
<dbReference type="Pfam" id="PF01401">
    <property type="entry name" value="Peptidase_M2"/>
    <property type="match status" value="2"/>
</dbReference>
<evidence type="ECO:0000256" key="4">
    <source>
        <dbReference type="ARBA" id="ARBA00023180"/>
    </source>
</evidence>
<feature type="binding site" evidence="7">
    <location>
        <position position="407"/>
    </location>
    <ligand>
        <name>Zn(2+)</name>
        <dbReference type="ChEBI" id="CHEBI:29105"/>
        <label>1</label>
        <note>catalytic</note>
    </ligand>
</feature>
<organism evidence="15 16">
    <name type="scientific">Chrysodeixis includens</name>
    <name type="common">Soybean looper</name>
    <name type="synonym">Pseudoplusia includens</name>
    <dbReference type="NCBI Taxonomy" id="689277"/>
    <lineage>
        <taxon>Eukaryota</taxon>
        <taxon>Metazoa</taxon>
        <taxon>Ecdysozoa</taxon>
        <taxon>Arthropoda</taxon>
        <taxon>Hexapoda</taxon>
        <taxon>Insecta</taxon>
        <taxon>Pterygota</taxon>
        <taxon>Neoptera</taxon>
        <taxon>Endopterygota</taxon>
        <taxon>Lepidoptera</taxon>
        <taxon>Glossata</taxon>
        <taxon>Ditrysia</taxon>
        <taxon>Noctuoidea</taxon>
        <taxon>Noctuidae</taxon>
        <taxon>Plusiinae</taxon>
        <taxon>Chrysodeixis</taxon>
    </lineage>
</organism>
<feature type="binding site" evidence="6">
    <location>
        <position position="613"/>
    </location>
    <ligand>
        <name>chloride</name>
        <dbReference type="ChEBI" id="CHEBI:17996"/>
        <label>1</label>
    </ligand>
</feature>
<evidence type="ECO:0000256" key="14">
    <source>
        <dbReference type="SAM" id="SignalP"/>
    </source>
</evidence>
<dbReference type="GO" id="GO:0046872">
    <property type="term" value="F:metal ion binding"/>
    <property type="evidence" value="ECO:0007669"/>
    <property type="project" value="UniProtKB-KW"/>
</dbReference>
<gene>
    <name evidence="15" type="ORF">CINC_LOCUS8903</name>
</gene>